<dbReference type="PANTHER" id="PTHR35754">
    <property type="entry name" value="ATP SYNTHASE SUBUNIT B"/>
    <property type="match status" value="1"/>
</dbReference>
<gene>
    <name evidence="1" type="ORF">CBR_g53530</name>
</gene>
<dbReference type="Gramene" id="GBG91716">
    <property type="protein sequence ID" value="GBG91716"/>
    <property type="gene ID" value="CBR_g53530"/>
</dbReference>
<dbReference type="OMA" id="VWILAFK"/>
<dbReference type="OrthoDB" id="511315at2759"/>
<dbReference type="EMBL" id="BFEA01000939">
    <property type="protein sequence ID" value="GBG91716.1"/>
    <property type="molecule type" value="Genomic_DNA"/>
</dbReference>
<dbReference type="PANTHER" id="PTHR35754:SF2">
    <property type="entry name" value="ATP SYNTHASE SUBUNIT B"/>
    <property type="match status" value="1"/>
</dbReference>
<evidence type="ECO:0000313" key="1">
    <source>
        <dbReference type="EMBL" id="GBG91716.1"/>
    </source>
</evidence>
<keyword evidence="2" id="KW-1185">Reference proteome</keyword>
<comment type="caution">
    <text evidence="1">The sequence shown here is derived from an EMBL/GenBank/DDBJ whole genome shotgun (WGS) entry which is preliminary data.</text>
</comment>
<reference evidence="1 2" key="1">
    <citation type="journal article" date="2018" name="Cell">
        <title>The Chara Genome: Secondary Complexity and Implications for Plant Terrestrialization.</title>
        <authorList>
            <person name="Nishiyama T."/>
            <person name="Sakayama H."/>
            <person name="Vries J.D."/>
            <person name="Buschmann H."/>
            <person name="Saint-Marcoux D."/>
            <person name="Ullrich K.K."/>
            <person name="Haas F.B."/>
            <person name="Vanderstraeten L."/>
            <person name="Becker D."/>
            <person name="Lang D."/>
            <person name="Vosolsobe S."/>
            <person name="Rombauts S."/>
            <person name="Wilhelmsson P.K.I."/>
            <person name="Janitza P."/>
            <person name="Kern R."/>
            <person name="Heyl A."/>
            <person name="Rumpler F."/>
            <person name="Villalobos L.I.A.C."/>
            <person name="Clay J.M."/>
            <person name="Skokan R."/>
            <person name="Toyoda A."/>
            <person name="Suzuki Y."/>
            <person name="Kagoshima H."/>
            <person name="Schijlen E."/>
            <person name="Tajeshwar N."/>
            <person name="Catarino B."/>
            <person name="Hetherington A.J."/>
            <person name="Saltykova A."/>
            <person name="Bonnot C."/>
            <person name="Breuninger H."/>
            <person name="Symeonidi A."/>
            <person name="Radhakrishnan G.V."/>
            <person name="Van Nieuwerburgh F."/>
            <person name="Deforce D."/>
            <person name="Chang C."/>
            <person name="Karol K.G."/>
            <person name="Hedrich R."/>
            <person name="Ulvskov P."/>
            <person name="Glockner G."/>
            <person name="Delwiche C.F."/>
            <person name="Petrasek J."/>
            <person name="Van de Peer Y."/>
            <person name="Friml J."/>
            <person name="Beilby M."/>
            <person name="Dolan L."/>
            <person name="Kohara Y."/>
            <person name="Sugano S."/>
            <person name="Fujiyama A."/>
            <person name="Delaux P.-M."/>
            <person name="Quint M."/>
            <person name="TheiBen G."/>
            <person name="Hagemann M."/>
            <person name="Harholt J."/>
            <person name="Dunand C."/>
            <person name="Zachgo S."/>
            <person name="Langdale J."/>
            <person name="Maumus F."/>
            <person name="Straeten D.V.D."/>
            <person name="Gould S.B."/>
            <person name="Rensing S.A."/>
        </authorList>
    </citation>
    <scope>NUCLEOTIDE SEQUENCE [LARGE SCALE GENOMIC DNA]</scope>
    <source>
        <strain evidence="1 2">S276</strain>
    </source>
</reference>
<accession>A0A388MAX7</accession>
<feature type="non-terminal residue" evidence="1">
    <location>
        <position position="1"/>
    </location>
</feature>
<dbReference type="Proteomes" id="UP000265515">
    <property type="component" value="Unassembled WGS sequence"/>
</dbReference>
<organism evidence="1 2">
    <name type="scientific">Chara braunii</name>
    <name type="common">Braun's stonewort</name>
    <dbReference type="NCBI Taxonomy" id="69332"/>
    <lineage>
        <taxon>Eukaryota</taxon>
        <taxon>Viridiplantae</taxon>
        <taxon>Streptophyta</taxon>
        <taxon>Charophyceae</taxon>
        <taxon>Charales</taxon>
        <taxon>Characeae</taxon>
        <taxon>Chara</taxon>
    </lineage>
</organism>
<protein>
    <submittedName>
        <fullName evidence="1">Uncharacterized protein</fullName>
    </submittedName>
</protein>
<proteinExistence type="predicted"/>
<dbReference type="AlphaFoldDB" id="A0A388MAX7"/>
<evidence type="ECO:0000313" key="2">
    <source>
        <dbReference type="Proteomes" id="UP000265515"/>
    </source>
</evidence>
<sequence>YMVFHDLDQHRPDDVFRHLALLYYIEAQWYKTDDLNELISSGAVTAETSAEVASFLDDPVKVFKDVLRQKNLLTERVARELETATEFWGLERSLCTALAEGKAVRLEDVLRAVHIKSFDYRVMFLLFYGLRGAPVNDLHMEFISTLEIIGEMCDDLRDYETDVRRNTFNVFRAFVNIYGPSQAPTEMANFLDEIERRYESLLSQLEPELAEHFARLNKYSTASRGTDNPLVKWNIPPVIADEAAYRASMSANVNHKMKEEKDRVNLVYI</sequence>
<name>A0A388MAX7_CHABU</name>